<dbReference type="InterPro" id="IPR011250">
    <property type="entry name" value="OMP/PagP_B-barrel"/>
</dbReference>
<name>W0RST0_9BACT</name>
<feature type="signal peptide" evidence="1">
    <location>
        <begin position="1"/>
        <end position="26"/>
    </location>
</feature>
<keyword evidence="2" id="KW-0614">Plasmid</keyword>
<evidence type="ECO:0000256" key="1">
    <source>
        <dbReference type="SAM" id="SignalP"/>
    </source>
</evidence>
<sequence length="272" mass="28956">MTTISRARRTLGAALVAGAVPGIALAQTDYYNTDAGRPVRIEDAYAIERRGVELQAAPLRLERAKGGVYRWGLEPEIALGVLPRTQLEVGAPLVYVDGGLGTHTTSLAGIDVSVLHNLNVETRLPALGIRGDLLLPAGALGPDRVYSSLTGIATKTFRWARVHANGQYTFGRAATAAAAGARAVEVSRWLAGAAIDRTFPLRSMLVTGEVYARRPLHDGADVEWHAGVGTRYQLTPRWAIDGGVGRRLTGDDPAWSLTAGGAWAFGLPWSAR</sequence>
<reference evidence="2 3" key="1">
    <citation type="journal article" date="2014" name="Genome Announc.">
        <title>Genome Sequence and Methylome of Soil Bacterium Gemmatirosa kalamazoonensis KBS708T, a Member of the Rarely Cultivated Gemmatimonadetes Phylum.</title>
        <authorList>
            <person name="Debruyn J.M."/>
            <person name="Radosevich M."/>
            <person name="Wommack K.E."/>
            <person name="Polson S.W."/>
            <person name="Hauser L.J."/>
            <person name="Fawaz M.N."/>
            <person name="Korlach J."/>
            <person name="Tsai Y.C."/>
        </authorList>
    </citation>
    <scope>NUCLEOTIDE SEQUENCE [LARGE SCALE GENOMIC DNA]</scope>
    <source>
        <strain evidence="2 3">KBS708</strain>
        <plasmid evidence="3">Plasmid 1</plasmid>
    </source>
</reference>
<dbReference type="AlphaFoldDB" id="W0RST0"/>
<geneLocation type="plasmid" evidence="2 3">
    <name>1</name>
</geneLocation>
<evidence type="ECO:0008006" key="4">
    <source>
        <dbReference type="Google" id="ProtNLM"/>
    </source>
</evidence>
<organism evidence="2 3">
    <name type="scientific">Gemmatirosa kalamazoonensis</name>
    <dbReference type="NCBI Taxonomy" id="861299"/>
    <lineage>
        <taxon>Bacteria</taxon>
        <taxon>Pseudomonadati</taxon>
        <taxon>Gemmatimonadota</taxon>
        <taxon>Gemmatimonadia</taxon>
        <taxon>Gemmatimonadales</taxon>
        <taxon>Gemmatimonadaceae</taxon>
        <taxon>Gemmatirosa</taxon>
    </lineage>
</organism>
<protein>
    <recommendedName>
        <fullName evidence="4">MetA-pathway of phenol degradation</fullName>
    </recommendedName>
</protein>
<evidence type="ECO:0000313" key="3">
    <source>
        <dbReference type="Proteomes" id="UP000019151"/>
    </source>
</evidence>
<accession>W0RST0</accession>
<keyword evidence="3" id="KW-1185">Reference proteome</keyword>
<dbReference type="InParanoid" id="W0RST0"/>
<dbReference type="EMBL" id="CP007129">
    <property type="protein sequence ID" value="AHG92638.1"/>
    <property type="molecule type" value="Genomic_DNA"/>
</dbReference>
<dbReference type="RefSeq" id="WP_025413969.1">
    <property type="nucleotide sequence ID" value="NZ_CP007129.1"/>
</dbReference>
<evidence type="ECO:0000313" key="2">
    <source>
        <dbReference type="EMBL" id="AHG92638.1"/>
    </source>
</evidence>
<dbReference type="HOGENOM" id="CLU_1022166_0_0_0"/>
<dbReference type="SUPFAM" id="SSF56925">
    <property type="entry name" value="OMPA-like"/>
    <property type="match status" value="1"/>
</dbReference>
<dbReference type="OrthoDB" id="7977750at2"/>
<keyword evidence="1" id="KW-0732">Signal</keyword>
<proteinExistence type="predicted"/>
<feature type="chain" id="PRO_5004795378" description="MetA-pathway of phenol degradation" evidence="1">
    <location>
        <begin position="27"/>
        <end position="272"/>
    </location>
</feature>
<dbReference type="KEGG" id="gba:J421_5103"/>
<gene>
    <name evidence="2" type="ORF">J421_5103</name>
</gene>
<dbReference type="Proteomes" id="UP000019151">
    <property type="component" value="Plasmid 1"/>
</dbReference>